<evidence type="ECO:0000313" key="3">
    <source>
        <dbReference type="Proteomes" id="UP000053989"/>
    </source>
</evidence>
<proteinExistence type="predicted"/>
<gene>
    <name evidence="2" type="ORF">SCLCIDRAFT_24015</name>
</gene>
<organism evidence="2 3">
    <name type="scientific">Scleroderma citrinum Foug A</name>
    <dbReference type="NCBI Taxonomy" id="1036808"/>
    <lineage>
        <taxon>Eukaryota</taxon>
        <taxon>Fungi</taxon>
        <taxon>Dikarya</taxon>
        <taxon>Basidiomycota</taxon>
        <taxon>Agaricomycotina</taxon>
        <taxon>Agaricomycetes</taxon>
        <taxon>Agaricomycetidae</taxon>
        <taxon>Boletales</taxon>
        <taxon>Sclerodermatineae</taxon>
        <taxon>Sclerodermataceae</taxon>
        <taxon>Scleroderma</taxon>
    </lineage>
</organism>
<dbReference type="InParanoid" id="A0A0C3E6D1"/>
<protein>
    <recommendedName>
        <fullName evidence="1">DUF6532 domain-containing protein</fullName>
    </recommendedName>
</protein>
<keyword evidence="3" id="KW-1185">Reference proteome</keyword>
<dbReference type="Proteomes" id="UP000053989">
    <property type="component" value="Unassembled WGS sequence"/>
</dbReference>
<dbReference type="OrthoDB" id="2661707at2759"/>
<dbReference type="AlphaFoldDB" id="A0A0C3E6D1"/>
<sequence length="119" mass="13280">MVMTVKAQKLTEHKGRPRARDYDDVTQEFINMAIGDYHAHLCAEGPMPDHAQETTLLNMSWAKAFQTTGVNLVQTAQLTKLITNCGSQVRGKLKAKLCPLVEVMFGFQSSQTKTVIKKN</sequence>
<reference evidence="3" key="2">
    <citation type="submission" date="2015-01" db="EMBL/GenBank/DDBJ databases">
        <title>Evolutionary Origins and Diversification of the Mycorrhizal Mutualists.</title>
        <authorList>
            <consortium name="DOE Joint Genome Institute"/>
            <consortium name="Mycorrhizal Genomics Consortium"/>
            <person name="Kohler A."/>
            <person name="Kuo A."/>
            <person name="Nagy L.G."/>
            <person name="Floudas D."/>
            <person name="Copeland A."/>
            <person name="Barry K.W."/>
            <person name="Cichocki N."/>
            <person name="Veneault-Fourrey C."/>
            <person name="LaButti K."/>
            <person name="Lindquist E.A."/>
            <person name="Lipzen A."/>
            <person name="Lundell T."/>
            <person name="Morin E."/>
            <person name="Murat C."/>
            <person name="Riley R."/>
            <person name="Ohm R."/>
            <person name="Sun H."/>
            <person name="Tunlid A."/>
            <person name="Henrissat B."/>
            <person name="Grigoriev I.V."/>
            <person name="Hibbett D.S."/>
            <person name="Martin F."/>
        </authorList>
    </citation>
    <scope>NUCLEOTIDE SEQUENCE [LARGE SCALE GENOMIC DNA]</scope>
    <source>
        <strain evidence="3">Foug A</strain>
    </source>
</reference>
<evidence type="ECO:0000259" key="1">
    <source>
        <dbReference type="Pfam" id="PF20149"/>
    </source>
</evidence>
<dbReference type="EMBL" id="KN822033">
    <property type="protein sequence ID" value="KIM63576.1"/>
    <property type="molecule type" value="Genomic_DNA"/>
</dbReference>
<name>A0A0C3E6D1_9AGAM</name>
<dbReference type="HOGENOM" id="CLU_144336_0_0_1"/>
<reference evidence="2 3" key="1">
    <citation type="submission" date="2014-04" db="EMBL/GenBank/DDBJ databases">
        <authorList>
            <consortium name="DOE Joint Genome Institute"/>
            <person name="Kuo A."/>
            <person name="Kohler A."/>
            <person name="Nagy L.G."/>
            <person name="Floudas D."/>
            <person name="Copeland A."/>
            <person name="Barry K.W."/>
            <person name="Cichocki N."/>
            <person name="Veneault-Fourrey C."/>
            <person name="LaButti K."/>
            <person name="Lindquist E.A."/>
            <person name="Lipzen A."/>
            <person name="Lundell T."/>
            <person name="Morin E."/>
            <person name="Murat C."/>
            <person name="Sun H."/>
            <person name="Tunlid A."/>
            <person name="Henrissat B."/>
            <person name="Grigoriev I.V."/>
            <person name="Hibbett D.S."/>
            <person name="Martin F."/>
            <person name="Nordberg H.P."/>
            <person name="Cantor M.N."/>
            <person name="Hua S.X."/>
        </authorList>
    </citation>
    <scope>NUCLEOTIDE SEQUENCE [LARGE SCALE GENOMIC DNA]</scope>
    <source>
        <strain evidence="2 3">Foug A</strain>
    </source>
</reference>
<dbReference type="InterPro" id="IPR045341">
    <property type="entry name" value="DUF6532"/>
</dbReference>
<dbReference type="STRING" id="1036808.A0A0C3E6D1"/>
<feature type="domain" description="DUF6532" evidence="1">
    <location>
        <begin position="33"/>
        <end position="116"/>
    </location>
</feature>
<dbReference type="Pfam" id="PF20149">
    <property type="entry name" value="DUF6532"/>
    <property type="match status" value="1"/>
</dbReference>
<accession>A0A0C3E6D1</accession>
<evidence type="ECO:0000313" key="2">
    <source>
        <dbReference type="EMBL" id="KIM63576.1"/>
    </source>
</evidence>